<dbReference type="InterPro" id="IPR017871">
    <property type="entry name" value="ABC_transporter-like_CS"/>
</dbReference>
<dbReference type="PROSITE" id="PS00211">
    <property type="entry name" value="ABC_TRANSPORTER_1"/>
    <property type="match status" value="1"/>
</dbReference>
<evidence type="ECO:0000313" key="6">
    <source>
        <dbReference type="EMBL" id="MBN1573771.1"/>
    </source>
</evidence>
<organism evidence="6 7">
    <name type="scientific">Candidatus Zymogenus saltonus</name>
    <dbReference type="NCBI Taxonomy" id="2844893"/>
    <lineage>
        <taxon>Bacteria</taxon>
        <taxon>Deltaproteobacteria</taxon>
        <taxon>Candidatus Zymogenia</taxon>
        <taxon>Candidatus Zymogeniales</taxon>
        <taxon>Candidatus Zymogenaceae</taxon>
        <taxon>Candidatus Zymogenus</taxon>
    </lineage>
</organism>
<evidence type="ECO:0000256" key="3">
    <source>
        <dbReference type="ARBA" id="ARBA00022840"/>
    </source>
</evidence>
<dbReference type="InterPro" id="IPR003593">
    <property type="entry name" value="AAA+_ATPase"/>
</dbReference>
<dbReference type="Gene3D" id="3.40.50.300">
    <property type="entry name" value="P-loop containing nucleotide triphosphate hydrolases"/>
    <property type="match status" value="1"/>
</dbReference>
<accession>A0A9D8KF62</accession>
<evidence type="ECO:0000256" key="4">
    <source>
        <dbReference type="ARBA" id="ARBA00022967"/>
    </source>
</evidence>
<dbReference type="InterPro" id="IPR027417">
    <property type="entry name" value="P-loop_NTPase"/>
</dbReference>
<dbReference type="CDD" id="cd03214">
    <property type="entry name" value="ABC_Iron-Siderophores_B12_Hemin"/>
    <property type="match status" value="1"/>
</dbReference>
<dbReference type="PROSITE" id="PS50893">
    <property type="entry name" value="ABC_TRANSPORTER_2"/>
    <property type="match status" value="1"/>
</dbReference>
<keyword evidence="2" id="KW-0547">Nucleotide-binding</keyword>
<dbReference type="AlphaFoldDB" id="A0A9D8KF62"/>
<feature type="domain" description="ABC transporter" evidence="5">
    <location>
        <begin position="4"/>
        <end position="242"/>
    </location>
</feature>
<name>A0A9D8KF62_9DELT</name>
<dbReference type="FunFam" id="3.40.50.300:FF:000134">
    <property type="entry name" value="Iron-enterobactin ABC transporter ATP-binding protein"/>
    <property type="match status" value="1"/>
</dbReference>
<evidence type="ECO:0000256" key="1">
    <source>
        <dbReference type="ARBA" id="ARBA00022448"/>
    </source>
</evidence>
<comment type="caution">
    <text evidence="6">The sequence shown here is derived from an EMBL/GenBank/DDBJ whole genome shotgun (WGS) entry which is preliminary data.</text>
</comment>
<dbReference type="GO" id="GO:0016887">
    <property type="term" value="F:ATP hydrolysis activity"/>
    <property type="evidence" value="ECO:0007669"/>
    <property type="project" value="InterPro"/>
</dbReference>
<keyword evidence="3 6" id="KW-0067">ATP-binding</keyword>
<dbReference type="Pfam" id="PF00005">
    <property type="entry name" value="ABC_tran"/>
    <property type="match status" value="1"/>
</dbReference>
<dbReference type="PANTHER" id="PTHR42794:SF1">
    <property type="entry name" value="HEMIN IMPORT ATP-BINDING PROTEIN HMUV"/>
    <property type="match status" value="1"/>
</dbReference>
<dbReference type="GO" id="GO:0005524">
    <property type="term" value="F:ATP binding"/>
    <property type="evidence" value="ECO:0007669"/>
    <property type="project" value="UniProtKB-KW"/>
</dbReference>
<dbReference type="SMART" id="SM00382">
    <property type="entry name" value="AAA"/>
    <property type="match status" value="1"/>
</dbReference>
<protein>
    <submittedName>
        <fullName evidence="6">ABC transporter ATP-binding protein</fullName>
    </submittedName>
</protein>
<dbReference type="Proteomes" id="UP000809273">
    <property type="component" value="Unassembled WGS sequence"/>
</dbReference>
<reference evidence="6" key="1">
    <citation type="journal article" date="2021" name="Environ. Microbiol.">
        <title>Genomic characterization of three novel Desulfobacterota classes expand the metabolic and phylogenetic diversity of the phylum.</title>
        <authorList>
            <person name="Murphy C.L."/>
            <person name="Biggerstaff J."/>
            <person name="Eichhorn A."/>
            <person name="Ewing E."/>
            <person name="Shahan R."/>
            <person name="Soriano D."/>
            <person name="Stewart S."/>
            <person name="VanMol K."/>
            <person name="Walker R."/>
            <person name="Walters P."/>
            <person name="Elshahed M.S."/>
            <person name="Youssef N.H."/>
        </authorList>
    </citation>
    <scope>NUCLEOTIDE SEQUENCE</scope>
    <source>
        <strain evidence="6">Zod_Metabat.24</strain>
    </source>
</reference>
<dbReference type="InterPro" id="IPR003439">
    <property type="entry name" value="ABC_transporter-like_ATP-bd"/>
</dbReference>
<dbReference type="EMBL" id="JAFGIX010000055">
    <property type="protein sequence ID" value="MBN1573771.1"/>
    <property type="molecule type" value="Genomic_DNA"/>
</dbReference>
<keyword evidence="4" id="KW-1278">Translocase</keyword>
<proteinExistence type="predicted"/>
<gene>
    <name evidence="6" type="ORF">JW984_11300</name>
</gene>
<keyword evidence="1" id="KW-0813">Transport</keyword>
<evidence type="ECO:0000313" key="7">
    <source>
        <dbReference type="Proteomes" id="UP000809273"/>
    </source>
</evidence>
<evidence type="ECO:0000256" key="2">
    <source>
        <dbReference type="ARBA" id="ARBA00022741"/>
    </source>
</evidence>
<dbReference type="SUPFAM" id="SSF52540">
    <property type="entry name" value="P-loop containing nucleoside triphosphate hydrolases"/>
    <property type="match status" value="1"/>
</dbReference>
<dbReference type="PANTHER" id="PTHR42794">
    <property type="entry name" value="HEMIN IMPORT ATP-BINDING PROTEIN HMUV"/>
    <property type="match status" value="1"/>
</dbReference>
<sequence length="264" mass="29554">MSLIEGKGLHFSYEGNGGWVINGLDFSADPKEMVAVIGPNGSGKSTLLKLLTGILKPQRGEVRLRERPLRDYSRREISQNMALVAQEGMGDFPFTLLDVVLMGRAPYLKGFALEGKGDMEKAMWAVDVTDLSRLYRRNIQELSGGERQRAFIARALAQDTGLLFLDEPTAFLDIKHQISLLRLIRELNVKYEKTIVSVTHDINLASYFYDRIVLLSKGEVFASGTPEEVITEGNMREVYDAEITVDINPVFKRPRITISGGLMK</sequence>
<reference evidence="6" key="2">
    <citation type="submission" date="2021-01" db="EMBL/GenBank/DDBJ databases">
        <authorList>
            <person name="Hahn C.R."/>
            <person name="Youssef N.H."/>
            <person name="Elshahed M."/>
        </authorList>
    </citation>
    <scope>NUCLEOTIDE SEQUENCE</scope>
    <source>
        <strain evidence="6">Zod_Metabat.24</strain>
    </source>
</reference>
<evidence type="ECO:0000259" key="5">
    <source>
        <dbReference type="PROSITE" id="PS50893"/>
    </source>
</evidence>